<gene>
    <name evidence="1" type="ORF">KC19_11G099100</name>
</gene>
<protein>
    <submittedName>
        <fullName evidence="1">Uncharacterized protein</fullName>
    </submittedName>
</protein>
<dbReference type="AlphaFoldDB" id="A0A8T0GCV5"/>
<keyword evidence="2" id="KW-1185">Reference proteome</keyword>
<evidence type="ECO:0000313" key="2">
    <source>
        <dbReference type="Proteomes" id="UP000822688"/>
    </source>
</evidence>
<proteinExistence type="predicted"/>
<organism evidence="1 2">
    <name type="scientific">Ceratodon purpureus</name>
    <name type="common">Fire moss</name>
    <name type="synonym">Dicranum purpureum</name>
    <dbReference type="NCBI Taxonomy" id="3225"/>
    <lineage>
        <taxon>Eukaryota</taxon>
        <taxon>Viridiplantae</taxon>
        <taxon>Streptophyta</taxon>
        <taxon>Embryophyta</taxon>
        <taxon>Bryophyta</taxon>
        <taxon>Bryophytina</taxon>
        <taxon>Bryopsida</taxon>
        <taxon>Dicranidae</taxon>
        <taxon>Pseudoditrichales</taxon>
        <taxon>Ditrichaceae</taxon>
        <taxon>Ceratodon</taxon>
    </lineage>
</organism>
<dbReference type="EMBL" id="CM026432">
    <property type="protein sequence ID" value="KAG0557051.1"/>
    <property type="molecule type" value="Genomic_DNA"/>
</dbReference>
<dbReference type="Proteomes" id="UP000822688">
    <property type="component" value="Chromosome 11"/>
</dbReference>
<comment type="caution">
    <text evidence="1">The sequence shown here is derived from an EMBL/GenBank/DDBJ whole genome shotgun (WGS) entry which is preliminary data.</text>
</comment>
<name>A0A8T0GCV5_CERPU</name>
<reference evidence="1 2" key="1">
    <citation type="submission" date="2020-06" db="EMBL/GenBank/DDBJ databases">
        <title>WGS assembly of Ceratodon purpureus strain R40.</title>
        <authorList>
            <person name="Carey S.B."/>
            <person name="Jenkins J."/>
            <person name="Shu S."/>
            <person name="Lovell J.T."/>
            <person name="Sreedasyam A."/>
            <person name="Maumus F."/>
            <person name="Tiley G.P."/>
            <person name="Fernandez-Pozo N."/>
            <person name="Barry K."/>
            <person name="Chen C."/>
            <person name="Wang M."/>
            <person name="Lipzen A."/>
            <person name="Daum C."/>
            <person name="Saski C.A."/>
            <person name="Payton A.C."/>
            <person name="Mcbreen J.C."/>
            <person name="Conrad R.E."/>
            <person name="Kollar L.M."/>
            <person name="Olsson S."/>
            <person name="Huttunen S."/>
            <person name="Landis J.B."/>
            <person name="Wickett N.J."/>
            <person name="Johnson M.G."/>
            <person name="Rensing S.A."/>
            <person name="Grimwood J."/>
            <person name="Schmutz J."/>
            <person name="Mcdaniel S.F."/>
        </authorList>
    </citation>
    <scope>NUCLEOTIDE SEQUENCE [LARGE SCALE GENOMIC DNA]</scope>
    <source>
        <strain evidence="1 2">R40</strain>
    </source>
</reference>
<evidence type="ECO:0000313" key="1">
    <source>
        <dbReference type="EMBL" id="KAG0557051.1"/>
    </source>
</evidence>
<sequence>MPSPWSLGWFVNERLTCTKDPMVRARHSWQAGTRTIQRWCFKTCPMIYRRGLLVFFPIANQWCSTLLRWEHRL</sequence>
<accession>A0A8T0GCV5</accession>